<name>A0A1W6DXR5_9CAUD</name>
<evidence type="ECO:0000313" key="3">
    <source>
        <dbReference type="Proteomes" id="UP000223281"/>
    </source>
</evidence>
<dbReference type="InterPro" id="IPR006528">
    <property type="entry name" value="Phage_head_morphogenesis_dom"/>
</dbReference>
<proteinExistence type="predicted"/>
<dbReference type="EMBL" id="KY860935">
    <property type="protein sequence ID" value="ARK07797.1"/>
    <property type="molecule type" value="Genomic_DNA"/>
</dbReference>
<evidence type="ECO:0000259" key="1">
    <source>
        <dbReference type="Pfam" id="PF04233"/>
    </source>
</evidence>
<dbReference type="Pfam" id="PF04233">
    <property type="entry name" value="Phage_Mu_F"/>
    <property type="match status" value="1"/>
</dbReference>
<evidence type="ECO:0000313" key="2">
    <source>
        <dbReference type="EMBL" id="ARK07797.1"/>
    </source>
</evidence>
<feature type="domain" description="Phage head morphogenesis" evidence="1">
    <location>
        <begin position="173"/>
        <end position="282"/>
    </location>
</feature>
<sequence length="318" mass="35418">MKIKIFKVSARLVGPKIPTSKTDPVGANRRLSKANKQIEARYKRLKSSVIDLFRSIPVAAINSIDAYGYRYDFSAARAAQFNEALQQLIDEILLDDTQPMDAGQFWMSIYVSDAYSAGTVEAQQQLAAMSPLYAGRRSIADIIYSEPYLQRLSIANASTYSDWVGIGDAARNDLSQVIMNAIAVGSNPRDIESDIIKRVGVSESRAKNIAQTELTGILRKSQSDEVQESKIILGLNSALFWVSALLPTTRQTHAIRHSKAYSPEQVEEFYSKDGNRFRCHCGQTPCLLDENGNVIMLESSLERMMSARDKWLSAHKAK</sequence>
<dbReference type="Proteomes" id="UP000223281">
    <property type="component" value="Segment"/>
</dbReference>
<organism evidence="2 3">
    <name type="scientific">Salmonella phage LPST10</name>
    <dbReference type="NCBI Taxonomy" id="1973454"/>
    <lineage>
        <taxon>Viruses</taxon>
        <taxon>Duplodnaviria</taxon>
        <taxon>Heunggongvirae</taxon>
        <taxon>Uroviricota</taxon>
        <taxon>Caudoviricetes</taxon>
        <taxon>Skatevirus</taxon>
        <taxon>Skatevirus LPST10</taxon>
    </lineage>
</organism>
<accession>A0A1W6DXR5</accession>
<protein>
    <submittedName>
        <fullName evidence="2">Head decoration protein</fullName>
    </submittedName>
</protein>
<keyword evidence="3" id="KW-1185">Reference proteome</keyword>
<gene>
    <name evidence="2" type="ORF">LPST10_00065</name>
</gene>
<reference evidence="2 3" key="1">
    <citation type="submission" date="2017-04" db="EMBL/GenBank/DDBJ databases">
        <title>Complete Genome Sequence of Salmonella enterica serovar Typhimurium Bacteriophage LPST10, Isolated in China.</title>
        <authorList>
            <person name="Dong X."/>
            <person name="Huang C."/>
            <person name="Morsy M.K."/>
            <person name="Li Z."/>
            <person name="Zhou Y."/>
            <person name="Willias S.P."/>
            <person name="Abdelnabby H."/>
            <person name="Liu J."/>
            <person name="Wang X."/>
            <person name="Li J."/>
        </authorList>
    </citation>
    <scope>NUCLEOTIDE SEQUENCE [LARGE SCALE GENOMIC DNA]</scope>
</reference>